<dbReference type="EMBL" id="NCKV01000757">
    <property type="protein sequence ID" value="RWS29814.1"/>
    <property type="molecule type" value="Genomic_DNA"/>
</dbReference>
<dbReference type="GO" id="GO:0032259">
    <property type="term" value="P:methylation"/>
    <property type="evidence" value="ECO:0007669"/>
    <property type="project" value="UniProtKB-KW"/>
</dbReference>
<keyword evidence="5 9" id="KW-0489">Methyltransferase</keyword>
<dbReference type="GO" id="GO:0005677">
    <property type="term" value="C:chromatin silencing complex"/>
    <property type="evidence" value="ECO:0007669"/>
    <property type="project" value="TreeGrafter"/>
</dbReference>
<dbReference type="GO" id="GO:0033553">
    <property type="term" value="C:rDNA heterochromatin"/>
    <property type="evidence" value="ECO:0007669"/>
    <property type="project" value="TreeGrafter"/>
</dbReference>
<comment type="function">
    <text evidence="9">Probable methyltransferase required to silence rDNA.</text>
</comment>
<comment type="caution">
    <text evidence="11">The sequence shown here is derived from an EMBL/GenBank/DDBJ whole genome shotgun (WGS) entry which is preliminary data.</text>
</comment>
<dbReference type="Pfam" id="PF05148">
    <property type="entry name" value="Methyltransf_8"/>
    <property type="match status" value="1"/>
</dbReference>
<evidence type="ECO:0000256" key="3">
    <source>
        <dbReference type="ARBA" id="ARBA00020203"/>
    </source>
</evidence>
<dbReference type="VEuPathDB" id="VectorBase:LDEU002226"/>
<dbReference type="InterPro" id="IPR029063">
    <property type="entry name" value="SAM-dependent_MTases_sf"/>
</dbReference>
<name>A0A443SQL9_9ACAR</name>
<dbReference type="GO" id="GO:0046015">
    <property type="term" value="P:regulation of transcription by glucose"/>
    <property type="evidence" value="ECO:0007669"/>
    <property type="project" value="TreeGrafter"/>
</dbReference>
<dbReference type="EC" id="2.1.1.-" evidence="9"/>
<gene>
    <name evidence="11" type="ORF">B4U80_11453</name>
</gene>
<dbReference type="PANTHER" id="PTHR12787:SF0">
    <property type="entry name" value="RIBOSOMAL RNA-PROCESSING PROTEIN 8"/>
    <property type="match status" value="1"/>
</dbReference>
<dbReference type="GO" id="GO:0000183">
    <property type="term" value="P:rDNA heterochromatin formation"/>
    <property type="evidence" value="ECO:0007669"/>
    <property type="project" value="TreeGrafter"/>
</dbReference>
<reference evidence="11 12" key="1">
    <citation type="journal article" date="2018" name="Gigascience">
        <title>Genomes of trombidid mites reveal novel predicted allergens and laterally-transferred genes associated with secondary metabolism.</title>
        <authorList>
            <person name="Dong X."/>
            <person name="Chaisiri K."/>
            <person name="Xia D."/>
            <person name="Armstrong S.D."/>
            <person name="Fang Y."/>
            <person name="Donnelly M.J."/>
            <person name="Kadowaki T."/>
            <person name="McGarry J.W."/>
            <person name="Darby A.C."/>
            <person name="Makepeace B.L."/>
        </authorList>
    </citation>
    <scope>NUCLEOTIDE SEQUENCE [LARGE SCALE GENOMIC DNA]</scope>
    <source>
        <strain evidence="11">UoL-UT</strain>
    </source>
</reference>
<comment type="similarity">
    <text evidence="2 9">Belongs to the methyltransferase superfamily. RRP8 family.</text>
</comment>
<evidence type="ECO:0000256" key="7">
    <source>
        <dbReference type="ARBA" id="ARBA00022691"/>
    </source>
</evidence>
<dbReference type="PANTHER" id="PTHR12787">
    <property type="entry name" value="RIBOSOMAL RNA-PROCESSING PROTEIN 8"/>
    <property type="match status" value="1"/>
</dbReference>
<evidence type="ECO:0000313" key="12">
    <source>
        <dbReference type="Proteomes" id="UP000288716"/>
    </source>
</evidence>
<dbReference type="InterPro" id="IPR007823">
    <property type="entry name" value="RRP8"/>
</dbReference>
<dbReference type="GO" id="GO:0042149">
    <property type="term" value="P:cellular response to glucose starvation"/>
    <property type="evidence" value="ECO:0007669"/>
    <property type="project" value="TreeGrafter"/>
</dbReference>
<evidence type="ECO:0000256" key="10">
    <source>
        <dbReference type="SAM" id="MobiDB-lite"/>
    </source>
</evidence>
<keyword evidence="12" id="KW-1185">Reference proteome</keyword>
<evidence type="ECO:0000256" key="6">
    <source>
        <dbReference type="ARBA" id="ARBA00022679"/>
    </source>
</evidence>
<dbReference type="OrthoDB" id="10258825at2759"/>
<dbReference type="GO" id="GO:0006364">
    <property type="term" value="P:rRNA processing"/>
    <property type="evidence" value="ECO:0007669"/>
    <property type="project" value="UniProtKB-UniRule"/>
</dbReference>
<comment type="subcellular location">
    <subcellularLocation>
        <location evidence="1 9">Nucleus</location>
        <location evidence="1 9">Nucleolus</location>
    </subcellularLocation>
</comment>
<dbReference type="GO" id="GO:0008168">
    <property type="term" value="F:methyltransferase activity"/>
    <property type="evidence" value="ECO:0007669"/>
    <property type="project" value="UniProtKB-KW"/>
</dbReference>
<proteinExistence type="inferred from homology"/>
<evidence type="ECO:0000256" key="5">
    <source>
        <dbReference type="ARBA" id="ARBA00022603"/>
    </source>
</evidence>
<dbReference type="SUPFAM" id="SSF53335">
    <property type="entry name" value="S-adenosyl-L-methionine-dependent methyltransferases"/>
    <property type="match status" value="1"/>
</dbReference>
<dbReference type="InterPro" id="IPR042036">
    <property type="entry name" value="RRP8_N"/>
</dbReference>
<sequence>MSATFAVEDRSNLKKHLLNKRNFEKVVDSKIERRKETRKNAKKRKASQMVAVTEKEERKAAANDRSCKLARLCDERLKSSQFRAINEYLYTHPSDEATRYMNKHLFATYHEAYESIVNKWPIKPIDSIIDAIEQYSTRKRLIIADLGCGKKPLLKLHFNEATVHSFDLIAAHENVIAADITSVPLEDSLCDFAVFCLSLMGTNVNDYLFEANRILKLNGRLLIAEVVSRFDDDVNHFSKSLRHFGFTKVTVEHLPPNKFFVLFSAVKTCNVHKSTAKRNVPDIQLKPCHYKSR</sequence>
<accession>A0A443SQL9</accession>
<evidence type="ECO:0000256" key="8">
    <source>
        <dbReference type="ARBA" id="ARBA00023242"/>
    </source>
</evidence>
<keyword evidence="6 9" id="KW-0808">Transferase</keyword>
<evidence type="ECO:0000256" key="9">
    <source>
        <dbReference type="RuleBase" id="RU365074"/>
    </source>
</evidence>
<organism evidence="11 12">
    <name type="scientific">Leptotrombidium deliense</name>
    <dbReference type="NCBI Taxonomy" id="299467"/>
    <lineage>
        <taxon>Eukaryota</taxon>
        <taxon>Metazoa</taxon>
        <taxon>Ecdysozoa</taxon>
        <taxon>Arthropoda</taxon>
        <taxon>Chelicerata</taxon>
        <taxon>Arachnida</taxon>
        <taxon>Acari</taxon>
        <taxon>Acariformes</taxon>
        <taxon>Trombidiformes</taxon>
        <taxon>Prostigmata</taxon>
        <taxon>Anystina</taxon>
        <taxon>Parasitengona</taxon>
        <taxon>Trombiculoidea</taxon>
        <taxon>Trombiculidae</taxon>
        <taxon>Leptotrombidium</taxon>
    </lineage>
</organism>
<dbReference type="GO" id="GO:0005730">
    <property type="term" value="C:nucleolus"/>
    <property type="evidence" value="ECO:0007669"/>
    <property type="project" value="UniProtKB-SubCell"/>
</dbReference>
<evidence type="ECO:0000256" key="2">
    <source>
        <dbReference type="ARBA" id="ARBA00006301"/>
    </source>
</evidence>
<feature type="region of interest" description="Disordered" evidence="10">
    <location>
        <begin position="34"/>
        <end position="57"/>
    </location>
</feature>
<dbReference type="Gene3D" id="1.10.10.2150">
    <property type="entry name" value="Ribosomal RNA-processing protein 8, N-terminal domain"/>
    <property type="match status" value="1"/>
</dbReference>
<evidence type="ECO:0000256" key="1">
    <source>
        <dbReference type="ARBA" id="ARBA00004604"/>
    </source>
</evidence>
<dbReference type="STRING" id="299467.A0A443SQL9"/>
<dbReference type="Proteomes" id="UP000288716">
    <property type="component" value="Unassembled WGS sequence"/>
</dbReference>
<protein>
    <recommendedName>
        <fullName evidence="3 9">Ribosomal RNA-processing protein 8</fullName>
        <ecNumber evidence="9">2.1.1.-</ecNumber>
    </recommendedName>
</protein>
<keyword evidence="7 9" id="KW-0949">S-adenosyl-L-methionine</keyword>
<evidence type="ECO:0000256" key="4">
    <source>
        <dbReference type="ARBA" id="ARBA00022552"/>
    </source>
</evidence>
<dbReference type="AlphaFoldDB" id="A0A443SQL9"/>
<keyword evidence="4 9" id="KW-0698">rRNA processing</keyword>
<keyword evidence="8 9" id="KW-0539">Nucleus</keyword>
<evidence type="ECO:0000313" key="11">
    <source>
        <dbReference type="EMBL" id="RWS29814.1"/>
    </source>
</evidence>
<dbReference type="Gene3D" id="3.40.50.150">
    <property type="entry name" value="Vaccinia Virus protein VP39"/>
    <property type="match status" value="1"/>
</dbReference>